<organism evidence="1 2">
    <name type="scientific">Actinorhabdospora filicis</name>
    <dbReference type="NCBI Taxonomy" id="1785913"/>
    <lineage>
        <taxon>Bacteria</taxon>
        <taxon>Bacillati</taxon>
        <taxon>Actinomycetota</taxon>
        <taxon>Actinomycetes</taxon>
        <taxon>Micromonosporales</taxon>
        <taxon>Micromonosporaceae</taxon>
        <taxon>Actinorhabdospora</taxon>
    </lineage>
</organism>
<keyword evidence="2" id="KW-1185">Reference proteome</keyword>
<name>A0A9W6SPD5_9ACTN</name>
<sequence length="394" mass="43224">MKDALEARTADERGKVVRTLLRTPLLTPKDEIFTLARRHGDVIAQWFARETGWIVFHSAGAVRLRKHGILSEDGSRGAQEGAAPFGRRRYVLVCLALAVLERADKQVTLGRLAERIVHYATDPVLTAAGIEFTLRDRSQRGDLSAVAKLLFALGVLDRVAGDEDAYVAGSGDVLYDVNRHVLAELLANRRGPSTVDEVDWAMRLATLAAEYAPDTDDDRNRIIRHSLSRRLLDDPVLYFADLTEAEREYLASQRVHLLRRITEFSGLVAEVRAEGIALLDPSGEATDYGMPEEGTEGHATLLVAEHLAGLDRARPGVPVAITVLEAHIAARAPEFASYWSKAAREPGAERELVAKALHRLASLRLLRVDGTEVTGLPALARYAFAAPKLPGERS</sequence>
<dbReference type="EMBL" id="BSTX01000003">
    <property type="protein sequence ID" value="GLZ79442.1"/>
    <property type="molecule type" value="Genomic_DNA"/>
</dbReference>
<dbReference type="RefSeq" id="WP_285664595.1">
    <property type="nucleotide sequence ID" value="NZ_BSTX01000003.1"/>
</dbReference>
<dbReference type="Proteomes" id="UP001165079">
    <property type="component" value="Unassembled WGS sequence"/>
</dbReference>
<evidence type="ECO:0000313" key="1">
    <source>
        <dbReference type="EMBL" id="GLZ79442.1"/>
    </source>
</evidence>
<dbReference type="NCBIfam" id="TIGR02678">
    <property type="entry name" value="TIGR02678 family protein"/>
    <property type="match status" value="1"/>
</dbReference>
<reference evidence="1" key="1">
    <citation type="submission" date="2023-03" db="EMBL/GenBank/DDBJ databases">
        <title>Actinorhabdospora filicis NBRC 111898.</title>
        <authorList>
            <person name="Ichikawa N."/>
            <person name="Sato H."/>
            <person name="Tonouchi N."/>
        </authorList>
    </citation>
    <scope>NUCLEOTIDE SEQUENCE</scope>
    <source>
        <strain evidence="1">NBRC 111898</strain>
    </source>
</reference>
<dbReference type="Pfam" id="PF09661">
    <property type="entry name" value="DUF2398"/>
    <property type="match status" value="1"/>
</dbReference>
<dbReference type="InterPro" id="IPR013494">
    <property type="entry name" value="CHP02678"/>
</dbReference>
<protein>
    <recommendedName>
        <fullName evidence="3">TIGR02678 family protein</fullName>
    </recommendedName>
</protein>
<evidence type="ECO:0000313" key="2">
    <source>
        <dbReference type="Proteomes" id="UP001165079"/>
    </source>
</evidence>
<evidence type="ECO:0008006" key="3">
    <source>
        <dbReference type="Google" id="ProtNLM"/>
    </source>
</evidence>
<accession>A0A9W6SPD5</accession>
<dbReference type="AlphaFoldDB" id="A0A9W6SPD5"/>
<gene>
    <name evidence="1" type="ORF">Afil01_42490</name>
</gene>
<proteinExistence type="predicted"/>
<comment type="caution">
    <text evidence="1">The sequence shown here is derived from an EMBL/GenBank/DDBJ whole genome shotgun (WGS) entry which is preliminary data.</text>
</comment>